<dbReference type="SUPFAM" id="SSF48403">
    <property type="entry name" value="Ankyrin repeat"/>
    <property type="match status" value="1"/>
</dbReference>
<keyword evidence="6" id="KW-1185">Reference proteome</keyword>
<dbReference type="InterPro" id="IPR036770">
    <property type="entry name" value="Ankyrin_rpt-contain_sf"/>
</dbReference>
<feature type="non-terminal residue" evidence="5">
    <location>
        <position position="295"/>
    </location>
</feature>
<dbReference type="PROSITE" id="PS50088">
    <property type="entry name" value="ANK_REPEAT"/>
    <property type="match status" value="3"/>
</dbReference>
<proteinExistence type="predicted"/>
<feature type="repeat" description="ANK" evidence="3">
    <location>
        <begin position="199"/>
        <end position="231"/>
    </location>
</feature>
<dbReference type="SMART" id="SM00248">
    <property type="entry name" value="ANK"/>
    <property type="match status" value="4"/>
</dbReference>
<evidence type="ECO:0000256" key="3">
    <source>
        <dbReference type="PROSITE-ProRule" id="PRU00023"/>
    </source>
</evidence>
<organism evidence="5 6">
    <name type="scientific">Meganyctiphanes norvegica</name>
    <name type="common">Northern krill</name>
    <name type="synonym">Thysanopoda norvegica</name>
    <dbReference type="NCBI Taxonomy" id="48144"/>
    <lineage>
        <taxon>Eukaryota</taxon>
        <taxon>Metazoa</taxon>
        <taxon>Ecdysozoa</taxon>
        <taxon>Arthropoda</taxon>
        <taxon>Crustacea</taxon>
        <taxon>Multicrustacea</taxon>
        <taxon>Malacostraca</taxon>
        <taxon>Eumalacostraca</taxon>
        <taxon>Eucarida</taxon>
        <taxon>Euphausiacea</taxon>
        <taxon>Euphausiidae</taxon>
        <taxon>Meganyctiphanes</taxon>
    </lineage>
</organism>
<evidence type="ECO:0000256" key="1">
    <source>
        <dbReference type="ARBA" id="ARBA00022737"/>
    </source>
</evidence>
<feature type="repeat" description="ANK" evidence="3">
    <location>
        <begin position="76"/>
        <end position="108"/>
    </location>
</feature>
<dbReference type="InterPro" id="IPR050776">
    <property type="entry name" value="Ank_Repeat/CDKN_Inhibitor"/>
</dbReference>
<name>A0AAV2SBH4_MEGNR</name>
<feature type="chain" id="PRO_5043920829" evidence="4">
    <location>
        <begin position="24"/>
        <end position="295"/>
    </location>
</feature>
<evidence type="ECO:0000313" key="6">
    <source>
        <dbReference type="Proteomes" id="UP001497623"/>
    </source>
</evidence>
<evidence type="ECO:0000256" key="4">
    <source>
        <dbReference type="SAM" id="SignalP"/>
    </source>
</evidence>
<dbReference type="PRINTS" id="PR01415">
    <property type="entry name" value="ANKYRIN"/>
</dbReference>
<feature type="signal peptide" evidence="4">
    <location>
        <begin position="1"/>
        <end position="23"/>
    </location>
</feature>
<reference evidence="5 6" key="1">
    <citation type="submission" date="2024-05" db="EMBL/GenBank/DDBJ databases">
        <authorList>
            <person name="Wallberg A."/>
        </authorList>
    </citation>
    <scope>NUCLEOTIDE SEQUENCE [LARGE SCALE GENOMIC DNA]</scope>
</reference>
<feature type="repeat" description="ANK" evidence="3">
    <location>
        <begin position="47"/>
        <end position="75"/>
    </location>
</feature>
<dbReference type="Gene3D" id="1.25.40.20">
    <property type="entry name" value="Ankyrin repeat-containing domain"/>
    <property type="match status" value="2"/>
</dbReference>
<sequence>MTPLNYTFIGLLVLMVFELKFSASFPRVVDECGPEYEWPLSYCVRYPVHWAAAAGDTGTIVSLLGRGLDVNLQDSNGWTALHYAAERGRADVVALLLREGAHIQVKDKFGRTPMKRAWEKGCKTLIKIGSYSKTCPLAPVDYESTMYYLQAAECSHYWDPQSWCNKYPLHWAAIAGHTGLVQSLLETGEYDVNQRDDLWGRTPLHRAAFTGRTEAVGLLIKFGADVYLNDKYSETPYSAAREKYCDIDSKHRLCKISPWNYRQTITLLKEGCSARNCTEPLSCVKNKCVIQKSSI</sequence>
<dbReference type="EMBL" id="CAXKWB010054581">
    <property type="protein sequence ID" value="CAL4175993.1"/>
    <property type="molecule type" value="Genomic_DNA"/>
</dbReference>
<keyword evidence="2 3" id="KW-0040">ANK repeat</keyword>
<dbReference type="PROSITE" id="PS50297">
    <property type="entry name" value="ANK_REP_REGION"/>
    <property type="match status" value="2"/>
</dbReference>
<keyword evidence="1" id="KW-0677">Repeat</keyword>
<dbReference type="AlphaFoldDB" id="A0AAV2SBH4"/>
<dbReference type="Proteomes" id="UP001497623">
    <property type="component" value="Unassembled WGS sequence"/>
</dbReference>
<comment type="caution">
    <text evidence="5">The sequence shown here is derived from an EMBL/GenBank/DDBJ whole genome shotgun (WGS) entry which is preliminary data.</text>
</comment>
<evidence type="ECO:0000313" key="5">
    <source>
        <dbReference type="EMBL" id="CAL4175993.1"/>
    </source>
</evidence>
<gene>
    <name evidence="5" type="ORF">MNOR_LOCUS34717</name>
</gene>
<dbReference type="PANTHER" id="PTHR24201">
    <property type="entry name" value="ANK_REP_REGION DOMAIN-CONTAINING PROTEIN"/>
    <property type="match status" value="1"/>
</dbReference>
<protein>
    <submittedName>
        <fullName evidence="5">Uncharacterized protein</fullName>
    </submittedName>
</protein>
<accession>A0AAV2SBH4</accession>
<keyword evidence="4" id="KW-0732">Signal</keyword>
<dbReference type="InterPro" id="IPR002110">
    <property type="entry name" value="Ankyrin_rpt"/>
</dbReference>
<evidence type="ECO:0000256" key="2">
    <source>
        <dbReference type="ARBA" id="ARBA00023043"/>
    </source>
</evidence>
<dbReference type="Pfam" id="PF12796">
    <property type="entry name" value="Ank_2"/>
    <property type="match status" value="2"/>
</dbReference>